<evidence type="ECO:0000256" key="2">
    <source>
        <dbReference type="ARBA" id="ARBA00022692"/>
    </source>
</evidence>
<keyword evidence="2 5" id="KW-0812">Transmembrane</keyword>
<evidence type="ECO:0000313" key="7">
    <source>
        <dbReference type="EMBL" id="GIP16476.1"/>
    </source>
</evidence>
<evidence type="ECO:0000256" key="1">
    <source>
        <dbReference type="ARBA" id="ARBA00004141"/>
    </source>
</evidence>
<protein>
    <recommendedName>
        <fullName evidence="6">Yip1 domain-containing protein</fullName>
    </recommendedName>
</protein>
<keyword evidence="8" id="KW-1185">Reference proteome</keyword>
<gene>
    <name evidence="7" type="ORF">J40TS1_21180</name>
</gene>
<evidence type="ECO:0000259" key="6">
    <source>
        <dbReference type="Pfam" id="PF04893"/>
    </source>
</evidence>
<sequence length="204" mass="23468">MSPFVMIHKIIFRPFDFFEDIQSPGMVRIKQAVALIICAYIARVISIYLLGFSFETREAYQISILQEAIWIFIPWFTWCVAHWAVAAILDGEGKFVEIVYGSAYALVPYIILIIPVTLLTQFLALDEAGIVNLLTYGIYAWVIWLFLLKVKVLHNFDLPKTLFISLLSIIAVLILWFVCILLYGLANQFVNFLLDIVKELRLRG</sequence>
<accession>A0A920CX23</accession>
<dbReference type="Pfam" id="PF04893">
    <property type="entry name" value="Yip1"/>
    <property type="match status" value="1"/>
</dbReference>
<feature type="transmembrane region" description="Helical" evidence="5">
    <location>
        <begin position="162"/>
        <end position="185"/>
    </location>
</feature>
<dbReference type="Proteomes" id="UP000683139">
    <property type="component" value="Unassembled WGS sequence"/>
</dbReference>
<proteinExistence type="predicted"/>
<dbReference type="GO" id="GO:0016020">
    <property type="term" value="C:membrane"/>
    <property type="evidence" value="ECO:0007669"/>
    <property type="project" value="UniProtKB-SubCell"/>
</dbReference>
<evidence type="ECO:0000313" key="8">
    <source>
        <dbReference type="Proteomes" id="UP000683139"/>
    </source>
</evidence>
<feature type="transmembrane region" description="Helical" evidence="5">
    <location>
        <begin position="32"/>
        <end position="54"/>
    </location>
</feature>
<dbReference type="RefSeq" id="WP_213514763.1">
    <property type="nucleotide sequence ID" value="NZ_BOSE01000003.1"/>
</dbReference>
<feature type="transmembrane region" description="Helical" evidence="5">
    <location>
        <begin position="101"/>
        <end position="124"/>
    </location>
</feature>
<dbReference type="AlphaFoldDB" id="A0A920CX23"/>
<feature type="transmembrane region" description="Helical" evidence="5">
    <location>
        <begin position="130"/>
        <end position="150"/>
    </location>
</feature>
<feature type="transmembrane region" description="Helical" evidence="5">
    <location>
        <begin position="69"/>
        <end position="89"/>
    </location>
</feature>
<evidence type="ECO:0000256" key="5">
    <source>
        <dbReference type="SAM" id="Phobius"/>
    </source>
</evidence>
<dbReference type="EMBL" id="BOSE01000003">
    <property type="protein sequence ID" value="GIP16476.1"/>
    <property type="molecule type" value="Genomic_DNA"/>
</dbReference>
<comment type="subcellular location">
    <subcellularLocation>
        <location evidence="1">Membrane</location>
        <topology evidence="1">Multi-pass membrane protein</topology>
    </subcellularLocation>
</comment>
<organism evidence="7 8">
    <name type="scientific">Paenibacillus montaniterrae</name>
    <dbReference type="NCBI Taxonomy" id="429341"/>
    <lineage>
        <taxon>Bacteria</taxon>
        <taxon>Bacillati</taxon>
        <taxon>Bacillota</taxon>
        <taxon>Bacilli</taxon>
        <taxon>Bacillales</taxon>
        <taxon>Paenibacillaceae</taxon>
        <taxon>Paenibacillus</taxon>
    </lineage>
</organism>
<keyword evidence="3 5" id="KW-1133">Transmembrane helix</keyword>
<evidence type="ECO:0000256" key="3">
    <source>
        <dbReference type="ARBA" id="ARBA00022989"/>
    </source>
</evidence>
<name>A0A920CX23_9BACL</name>
<keyword evidence="4 5" id="KW-0472">Membrane</keyword>
<dbReference type="InterPro" id="IPR006977">
    <property type="entry name" value="Yip1_dom"/>
</dbReference>
<feature type="domain" description="Yip1" evidence="6">
    <location>
        <begin position="10"/>
        <end position="179"/>
    </location>
</feature>
<comment type="caution">
    <text evidence="7">The sequence shown here is derived from an EMBL/GenBank/DDBJ whole genome shotgun (WGS) entry which is preliminary data.</text>
</comment>
<evidence type="ECO:0000256" key="4">
    <source>
        <dbReference type="ARBA" id="ARBA00023136"/>
    </source>
</evidence>
<reference evidence="7" key="1">
    <citation type="submission" date="2021-03" db="EMBL/GenBank/DDBJ databases">
        <title>Antimicrobial resistance genes in bacteria isolated from Japanese honey, and their potential for conferring macrolide and lincosamide resistance in the American foulbrood pathogen Paenibacillus larvae.</title>
        <authorList>
            <person name="Okamoto M."/>
            <person name="Kumagai M."/>
            <person name="Kanamori H."/>
            <person name="Takamatsu D."/>
        </authorList>
    </citation>
    <scope>NUCLEOTIDE SEQUENCE</scope>
    <source>
        <strain evidence="7">J40TS1</strain>
    </source>
</reference>